<dbReference type="InterPro" id="IPR017452">
    <property type="entry name" value="GPCR_Rhodpsn_7TM"/>
</dbReference>
<evidence type="ECO:0000313" key="12">
    <source>
        <dbReference type="EMBL" id="KDR23007.1"/>
    </source>
</evidence>
<gene>
    <name evidence="12" type="ORF">L798_02162</name>
</gene>
<evidence type="ECO:0000256" key="10">
    <source>
        <dbReference type="SAM" id="Phobius"/>
    </source>
</evidence>
<feature type="transmembrane region" description="Helical" evidence="10">
    <location>
        <begin position="340"/>
        <end position="360"/>
    </location>
</feature>
<feature type="transmembrane region" description="Helical" evidence="10">
    <location>
        <begin position="199"/>
        <end position="225"/>
    </location>
</feature>
<evidence type="ECO:0000256" key="6">
    <source>
        <dbReference type="ARBA" id="ARBA00023136"/>
    </source>
</evidence>
<dbReference type="PANTHER" id="PTHR22752">
    <property type="entry name" value="G PROTEIN-COUPLED RECEPTOR"/>
    <property type="match status" value="1"/>
</dbReference>
<evidence type="ECO:0000256" key="3">
    <source>
        <dbReference type="ARBA" id="ARBA00022692"/>
    </source>
</evidence>
<dbReference type="EMBL" id="KK852478">
    <property type="protein sequence ID" value="KDR23007.1"/>
    <property type="molecule type" value="Genomic_DNA"/>
</dbReference>
<feature type="region of interest" description="Disordered" evidence="9">
    <location>
        <begin position="607"/>
        <end position="632"/>
    </location>
</feature>
<feature type="compositionally biased region" description="Polar residues" evidence="9">
    <location>
        <begin position="617"/>
        <end position="632"/>
    </location>
</feature>
<feature type="domain" description="G-protein coupled receptors family 1 profile" evidence="11">
    <location>
        <begin position="43"/>
        <end position="356"/>
    </location>
</feature>
<dbReference type="GO" id="GO:0005886">
    <property type="term" value="C:plasma membrane"/>
    <property type="evidence" value="ECO:0007669"/>
    <property type="project" value="UniProtKB-SubCell"/>
</dbReference>
<protein>
    <recommendedName>
        <fullName evidence="11">G-protein coupled receptors family 1 profile domain-containing protein</fullName>
    </recommendedName>
</protein>
<dbReference type="eggNOG" id="ENOG502TB4U">
    <property type="taxonomic scope" value="Eukaryota"/>
</dbReference>
<dbReference type="Proteomes" id="UP000027135">
    <property type="component" value="Unassembled WGS sequence"/>
</dbReference>
<evidence type="ECO:0000313" key="13">
    <source>
        <dbReference type="Proteomes" id="UP000027135"/>
    </source>
</evidence>
<keyword evidence="2" id="KW-1003">Cell membrane</keyword>
<keyword evidence="5" id="KW-0297">G-protein coupled receptor</keyword>
<evidence type="ECO:0000256" key="2">
    <source>
        <dbReference type="ARBA" id="ARBA00022475"/>
    </source>
</evidence>
<evidence type="ECO:0000259" key="11">
    <source>
        <dbReference type="PROSITE" id="PS50262"/>
    </source>
</evidence>
<feature type="transmembrane region" description="Helical" evidence="10">
    <location>
        <begin position="156"/>
        <end position="176"/>
    </location>
</feature>
<dbReference type="GO" id="GO:0004930">
    <property type="term" value="F:G protein-coupled receptor activity"/>
    <property type="evidence" value="ECO:0007669"/>
    <property type="project" value="UniProtKB-KW"/>
</dbReference>
<keyword evidence="4 10" id="KW-1133">Transmembrane helix</keyword>
<keyword evidence="7" id="KW-0675">Receptor</keyword>
<dbReference type="SUPFAM" id="SSF81321">
    <property type="entry name" value="Family A G protein-coupled receptor-like"/>
    <property type="match status" value="1"/>
</dbReference>
<keyword evidence="6 10" id="KW-0472">Membrane</keyword>
<sequence>MDKKYTLIMKNNGSVVQLVQDGPVPPVVPGFFLVLDFSLGLCLNLILAITIITCPVLRRIFFNRILLHLCAICALECVLNLLAAVGFVTVTHLEIPPKYGSIMSLACRVNATLTQWTTAIQSVAMAALVVDRAIMLRRGENPKSDPRNCVIRFLPALMWLYGTALVAPIAVTSHIVDVRPFPDRYSCWIVPTSEGSEDLLYPLSLLLLGHVLPWITILVITTVIIRHIIYARRRQQKLEEAAIQRSQGIGNSNTLIYPSSYQTSWSDWLGSPGPLSWEEVKFYFLSSILLFLYTILIVPHVLCVNIYSLTAVPALQDSSAPRNSSLTELTPVPTGTYDCVLVWFRYKFTVLIPIVVIAVHKEVRKKCEHMFCCCCCRNNAVVQLENPRSISACVEKREQLSDQGLNIQKMKQASRKINQTKKEKYTRIAHYRTPVLFATSEGLHLRFIDDRLEGSYYINETGADDIGTAGGKEQCWTVEPRFLCQFCDVALIVSTPTKKVSNQILQQIVSRGSRLPVFVEETLAEKDLQVSDDLTGDSSGELSITRGDTQESLVAINERNFSVNIRKATRVRFAQTVSEIPLCESGVWSAPEDQGFAEQSMVYKQNEPQHSVHLLKQKSQVNVPSGPRSESS</sequence>
<dbReference type="PROSITE" id="PS50262">
    <property type="entry name" value="G_PROTEIN_RECEP_F1_2"/>
    <property type="match status" value="1"/>
</dbReference>
<name>A0A067RGV5_ZOONE</name>
<evidence type="ECO:0000256" key="8">
    <source>
        <dbReference type="ARBA" id="ARBA00023224"/>
    </source>
</evidence>
<dbReference type="Gene3D" id="1.20.1070.10">
    <property type="entry name" value="Rhodopsin 7-helix transmembrane proteins"/>
    <property type="match status" value="1"/>
</dbReference>
<evidence type="ECO:0000256" key="9">
    <source>
        <dbReference type="SAM" id="MobiDB-lite"/>
    </source>
</evidence>
<reference evidence="12 13" key="1">
    <citation type="journal article" date="2014" name="Nat. Commun.">
        <title>Molecular traces of alternative social organization in a termite genome.</title>
        <authorList>
            <person name="Terrapon N."/>
            <person name="Li C."/>
            <person name="Robertson H.M."/>
            <person name="Ji L."/>
            <person name="Meng X."/>
            <person name="Booth W."/>
            <person name="Chen Z."/>
            <person name="Childers C.P."/>
            <person name="Glastad K.M."/>
            <person name="Gokhale K."/>
            <person name="Gowin J."/>
            <person name="Gronenberg W."/>
            <person name="Hermansen R.A."/>
            <person name="Hu H."/>
            <person name="Hunt B.G."/>
            <person name="Huylmans A.K."/>
            <person name="Khalil S.M."/>
            <person name="Mitchell R.D."/>
            <person name="Munoz-Torres M.C."/>
            <person name="Mustard J.A."/>
            <person name="Pan H."/>
            <person name="Reese J.T."/>
            <person name="Scharf M.E."/>
            <person name="Sun F."/>
            <person name="Vogel H."/>
            <person name="Xiao J."/>
            <person name="Yang W."/>
            <person name="Yang Z."/>
            <person name="Yang Z."/>
            <person name="Zhou J."/>
            <person name="Zhu J."/>
            <person name="Brent C.S."/>
            <person name="Elsik C.G."/>
            <person name="Goodisman M.A."/>
            <person name="Liberles D.A."/>
            <person name="Roe R.M."/>
            <person name="Vargo E.L."/>
            <person name="Vilcinskas A."/>
            <person name="Wang J."/>
            <person name="Bornberg-Bauer E."/>
            <person name="Korb J."/>
            <person name="Zhang G."/>
            <person name="Liebig J."/>
        </authorList>
    </citation>
    <scope>NUCLEOTIDE SEQUENCE [LARGE SCALE GENOMIC DNA]</scope>
    <source>
        <tissue evidence="12">Whole organism</tissue>
    </source>
</reference>
<feature type="transmembrane region" description="Helical" evidence="10">
    <location>
        <begin position="282"/>
        <end position="307"/>
    </location>
</feature>
<evidence type="ECO:0000256" key="7">
    <source>
        <dbReference type="ARBA" id="ARBA00023170"/>
    </source>
</evidence>
<keyword evidence="3 10" id="KW-0812">Transmembrane</keyword>
<feature type="transmembrane region" description="Helical" evidence="10">
    <location>
        <begin position="31"/>
        <end position="53"/>
    </location>
</feature>
<evidence type="ECO:0000256" key="5">
    <source>
        <dbReference type="ARBA" id="ARBA00023040"/>
    </source>
</evidence>
<keyword evidence="8" id="KW-0807">Transducer</keyword>
<evidence type="ECO:0000256" key="1">
    <source>
        <dbReference type="ARBA" id="ARBA00004651"/>
    </source>
</evidence>
<dbReference type="OMA" id="FLTIWCY"/>
<dbReference type="AlphaFoldDB" id="A0A067RGV5"/>
<accession>A0A067RGV5</accession>
<keyword evidence="13" id="KW-1185">Reference proteome</keyword>
<proteinExistence type="predicted"/>
<feature type="transmembrane region" description="Helical" evidence="10">
    <location>
        <begin position="113"/>
        <end position="135"/>
    </location>
</feature>
<dbReference type="CDD" id="cd00637">
    <property type="entry name" value="7tm_classA_rhodopsin-like"/>
    <property type="match status" value="1"/>
</dbReference>
<feature type="transmembrane region" description="Helical" evidence="10">
    <location>
        <begin position="65"/>
        <end position="93"/>
    </location>
</feature>
<evidence type="ECO:0000256" key="4">
    <source>
        <dbReference type="ARBA" id="ARBA00022989"/>
    </source>
</evidence>
<comment type="subcellular location">
    <subcellularLocation>
        <location evidence="1">Cell membrane</location>
        <topology evidence="1">Multi-pass membrane protein</topology>
    </subcellularLocation>
</comment>
<organism evidence="12 13">
    <name type="scientific">Zootermopsis nevadensis</name>
    <name type="common">Dampwood termite</name>
    <dbReference type="NCBI Taxonomy" id="136037"/>
    <lineage>
        <taxon>Eukaryota</taxon>
        <taxon>Metazoa</taxon>
        <taxon>Ecdysozoa</taxon>
        <taxon>Arthropoda</taxon>
        <taxon>Hexapoda</taxon>
        <taxon>Insecta</taxon>
        <taxon>Pterygota</taxon>
        <taxon>Neoptera</taxon>
        <taxon>Polyneoptera</taxon>
        <taxon>Dictyoptera</taxon>
        <taxon>Blattodea</taxon>
        <taxon>Blattoidea</taxon>
        <taxon>Termitoidae</taxon>
        <taxon>Termopsidae</taxon>
        <taxon>Zootermopsis</taxon>
    </lineage>
</organism>
<dbReference type="InParanoid" id="A0A067RGV5"/>
<dbReference type="OrthoDB" id="8189484at2759"/>